<feature type="compositionally biased region" description="Polar residues" evidence="1">
    <location>
        <begin position="276"/>
        <end position="288"/>
    </location>
</feature>
<comment type="caution">
    <text evidence="2">The sequence shown here is derived from an EMBL/GenBank/DDBJ whole genome shotgun (WGS) entry which is preliminary data.</text>
</comment>
<reference evidence="2 3" key="1">
    <citation type="submission" date="2019-03" db="EMBL/GenBank/DDBJ databases">
        <title>First draft genome of Liparis tanakae, snailfish: a comprehensive survey of snailfish specific genes.</title>
        <authorList>
            <person name="Kim W."/>
            <person name="Song I."/>
            <person name="Jeong J.-H."/>
            <person name="Kim D."/>
            <person name="Kim S."/>
            <person name="Ryu S."/>
            <person name="Song J.Y."/>
            <person name="Lee S.K."/>
        </authorList>
    </citation>
    <scope>NUCLEOTIDE SEQUENCE [LARGE SCALE GENOMIC DNA]</scope>
    <source>
        <tissue evidence="2">Muscle</tissue>
    </source>
</reference>
<dbReference type="Proteomes" id="UP000314294">
    <property type="component" value="Unassembled WGS sequence"/>
</dbReference>
<organism evidence="2 3">
    <name type="scientific">Liparis tanakae</name>
    <name type="common">Tanaka's snailfish</name>
    <dbReference type="NCBI Taxonomy" id="230148"/>
    <lineage>
        <taxon>Eukaryota</taxon>
        <taxon>Metazoa</taxon>
        <taxon>Chordata</taxon>
        <taxon>Craniata</taxon>
        <taxon>Vertebrata</taxon>
        <taxon>Euteleostomi</taxon>
        <taxon>Actinopterygii</taxon>
        <taxon>Neopterygii</taxon>
        <taxon>Teleostei</taxon>
        <taxon>Neoteleostei</taxon>
        <taxon>Acanthomorphata</taxon>
        <taxon>Eupercaria</taxon>
        <taxon>Perciformes</taxon>
        <taxon>Cottioidei</taxon>
        <taxon>Cottales</taxon>
        <taxon>Liparidae</taxon>
        <taxon>Liparis</taxon>
    </lineage>
</organism>
<dbReference type="AlphaFoldDB" id="A0A4Z2FCD1"/>
<sequence>MQPTHCCQRRALHLHLHSAQRLLPLRRGLLPYIHLQTRESESALLATWTACPFGSCPRTTEPPPPAATWSPRSPRRAAATPPGASASSHSSSERQRPTVRATAIEEPRASGSEPLAASASLSNSDDTRTLAECRPLSLSPSPPPSPPPPLPPLTRRALKKASTASVALRRCGAAFPRVLMGPHTCRACSQSTVSVLRGRLTQPPRGPGRRSASSPRRPPSEKSSEQLTVTGKDASPAAARGSDASNVSPGGRLWSGKEALEEELRVPAPGGRDRGSTATLSVQPRSKT</sequence>
<keyword evidence="3" id="KW-1185">Reference proteome</keyword>
<feature type="compositionally biased region" description="Basic and acidic residues" evidence="1">
    <location>
        <begin position="258"/>
        <end position="275"/>
    </location>
</feature>
<gene>
    <name evidence="2" type="ORF">EYF80_051234</name>
</gene>
<name>A0A4Z2FCD1_9TELE</name>
<accession>A0A4Z2FCD1</accession>
<feature type="region of interest" description="Disordered" evidence="1">
    <location>
        <begin position="59"/>
        <end position="161"/>
    </location>
</feature>
<feature type="compositionally biased region" description="Low complexity" evidence="1">
    <location>
        <begin position="67"/>
        <end position="90"/>
    </location>
</feature>
<feature type="region of interest" description="Disordered" evidence="1">
    <location>
        <begin position="196"/>
        <end position="288"/>
    </location>
</feature>
<evidence type="ECO:0000313" key="3">
    <source>
        <dbReference type="Proteomes" id="UP000314294"/>
    </source>
</evidence>
<feature type="compositionally biased region" description="Low complexity" evidence="1">
    <location>
        <begin position="109"/>
        <end position="124"/>
    </location>
</feature>
<proteinExistence type="predicted"/>
<dbReference type="EMBL" id="SRLO01001358">
    <property type="protein sequence ID" value="TNN38601.1"/>
    <property type="molecule type" value="Genomic_DNA"/>
</dbReference>
<protein>
    <submittedName>
        <fullName evidence="2">Uncharacterized protein</fullName>
    </submittedName>
</protein>
<feature type="compositionally biased region" description="Pro residues" evidence="1">
    <location>
        <begin position="140"/>
        <end position="152"/>
    </location>
</feature>
<evidence type="ECO:0000256" key="1">
    <source>
        <dbReference type="SAM" id="MobiDB-lite"/>
    </source>
</evidence>
<evidence type="ECO:0000313" key="2">
    <source>
        <dbReference type="EMBL" id="TNN38601.1"/>
    </source>
</evidence>